<dbReference type="InterPro" id="IPR036397">
    <property type="entry name" value="RNaseH_sf"/>
</dbReference>
<dbReference type="InterPro" id="IPR033390">
    <property type="entry name" value="Rv2179c-like"/>
</dbReference>
<protein>
    <recommendedName>
        <fullName evidence="1">3'-5' exoribonuclease Rv2179c-like domain-containing protein</fullName>
    </recommendedName>
</protein>
<dbReference type="InParanoid" id="A0A132BBG9"/>
<accession>A0A132BBG9</accession>
<name>A0A132BBG9_MOLSC</name>
<dbReference type="STRING" id="149040.A0A132BBG9"/>
<dbReference type="GeneID" id="28819755"/>
<keyword evidence="3" id="KW-1185">Reference proteome</keyword>
<dbReference type="GO" id="GO:0003676">
    <property type="term" value="F:nucleic acid binding"/>
    <property type="evidence" value="ECO:0007669"/>
    <property type="project" value="InterPro"/>
</dbReference>
<dbReference type="EMBL" id="KQ947432">
    <property type="protein sequence ID" value="KUJ09349.1"/>
    <property type="molecule type" value="Genomic_DNA"/>
</dbReference>
<dbReference type="RefSeq" id="XP_018063704.1">
    <property type="nucleotide sequence ID" value="XM_018210029.1"/>
</dbReference>
<dbReference type="Gene3D" id="3.30.420.10">
    <property type="entry name" value="Ribonuclease H-like superfamily/Ribonuclease H"/>
    <property type="match status" value="1"/>
</dbReference>
<reference evidence="2 3" key="1">
    <citation type="submission" date="2015-10" db="EMBL/GenBank/DDBJ databases">
        <title>Full genome of DAOMC 229536 Phialocephala scopiformis, a fungal endophyte of spruce producing the potent anti-insectan compound rugulosin.</title>
        <authorList>
            <consortium name="DOE Joint Genome Institute"/>
            <person name="Walker A.K."/>
            <person name="Frasz S.L."/>
            <person name="Seifert K.A."/>
            <person name="Miller J.D."/>
            <person name="Mondo S.J."/>
            <person name="Labutti K."/>
            <person name="Lipzen A."/>
            <person name="Dockter R."/>
            <person name="Kennedy M."/>
            <person name="Grigoriev I.V."/>
            <person name="Spatafora J.W."/>
        </authorList>
    </citation>
    <scope>NUCLEOTIDE SEQUENCE [LARGE SCALE GENOMIC DNA]</scope>
    <source>
        <strain evidence="2 3">CBS 120377</strain>
    </source>
</reference>
<feature type="domain" description="3'-5' exoribonuclease Rv2179c-like" evidence="1">
    <location>
        <begin position="1"/>
        <end position="185"/>
    </location>
</feature>
<organism evidence="2 3">
    <name type="scientific">Mollisia scopiformis</name>
    <name type="common">Conifer needle endophyte fungus</name>
    <name type="synonym">Phialocephala scopiformis</name>
    <dbReference type="NCBI Taxonomy" id="149040"/>
    <lineage>
        <taxon>Eukaryota</taxon>
        <taxon>Fungi</taxon>
        <taxon>Dikarya</taxon>
        <taxon>Ascomycota</taxon>
        <taxon>Pezizomycotina</taxon>
        <taxon>Leotiomycetes</taxon>
        <taxon>Helotiales</taxon>
        <taxon>Mollisiaceae</taxon>
        <taxon>Mollisia</taxon>
    </lineage>
</organism>
<evidence type="ECO:0000259" key="1">
    <source>
        <dbReference type="Pfam" id="PF16473"/>
    </source>
</evidence>
<dbReference type="Pfam" id="PF16473">
    <property type="entry name" value="Rv2179c-like"/>
    <property type="match status" value="1"/>
</dbReference>
<proteinExistence type="predicted"/>
<evidence type="ECO:0000313" key="2">
    <source>
        <dbReference type="EMBL" id="KUJ09349.1"/>
    </source>
</evidence>
<dbReference type="OrthoDB" id="3469147at2759"/>
<dbReference type="AlphaFoldDB" id="A0A132BBG9"/>
<dbReference type="InterPro" id="IPR012337">
    <property type="entry name" value="RNaseH-like_sf"/>
</dbReference>
<dbReference type="KEGG" id="psco:LY89DRAFT_598248"/>
<gene>
    <name evidence="2" type="ORF">LY89DRAFT_598248</name>
</gene>
<feature type="non-terminal residue" evidence="2">
    <location>
        <position position="211"/>
    </location>
</feature>
<dbReference type="SUPFAM" id="SSF53098">
    <property type="entry name" value="Ribonuclease H-like"/>
    <property type="match status" value="1"/>
</dbReference>
<evidence type="ECO:0000313" key="3">
    <source>
        <dbReference type="Proteomes" id="UP000070700"/>
    </source>
</evidence>
<sequence>MLDLECVAVEAHNPALIELGAVHFDIVTGAELRSLKTPISLQSCLDHGLLSDDDTISWVERNIPQTLATSKTTAITLEYALFKFSNFVRSCVAATKKTLRELGRDPEFCQAKIWGNGVIADNVWIKSAYRACNIERPWKFTGDMCVRTMVNSTSSITGRDYTREVVRQGRHHDALDDCRHQVKYLVLAMNSLAPKETPKKTVEPGKPITRN</sequence>
<dbReference type="Proteomes" id="UP000070700">
    <property type="component" value="Unassembled WGS sequence"/>
</dbReference>